<accession>A2EWU1</accession>
<dbReference type="InterPro" id="IPR008251">
    <property type="entry name" value="Chromo_shadow_dom"/>
</dbReference>
<dbReference type="Gene3D" id="2.40.50.40">
    <property type="match status" value="1"/>
</dbReference>
<reference evidence="5" key="1">
    <citation type="submission" date="2006-10" db="EMBL/GenBank/DDBJ databases">
        <authorList>
            <person name="Amadeo P."/>
            <person name="Zhao Q."/>
            <person name="Wortman J."/>
            <person name="Fraser-Liggett C."/>
            <person name="Carlton J."/>
        </authorList>
    </citation>
    <scope>NUCLEOTIDE SEQUENCE</scope>
    <source>
        <strain evidence="5">G3</strain>
    </source>
</reference>
<proteinExistence type="predicted"/>
<dbReference type="GO" id="GO:0005634">
    <property type="term" value="C:nucleus"/>
    <property type="evidence" value="ECO:0007669"/>
    <property type="project" value="UniProtKB-SubCell"/>
</dbReference>
<comment type="subcellular location">
    <subcellularLocation>
        <location evidence="1">Nucleus</location>
    </subcellularLocation>
</comment>
<gene>
    <name evidence="5" type="ORF">TVAG_173980</name>
</gene>
<dbReference type="SMR" id="A2EWU1"/>
<dbReference type="InterPro" id="IPR016197">
    <property type="entry name" value="Chromo-like_dom_sf"/>
</dbReference>
<dbReference type="Pfam" id="PF01393">
    <property type="entry name" value="Chromo_shadow"/>
    <property type="match status" value="1"/>
</dbReference>
<evidence type="ECO:0000256" key="3">
    <source>
        <dbReference type="SAM" id="MobiDB-lite"/>
    </source>
</evidence>
<feature type="compositionally biased region" description="Polar residues" evidence="3">
    <location>
        <begin position="79"/>
        <end position="90"/>
    </location>
</feature>
<evidence type="ECO:0000256" key="2">
    <source>
        <dbReference type="ARBA" id="ARBA00023242"/>
    </source>
</evidence>
<name>A2EWU1_TRIV3</name>
<evidence type="ECO:0000259" key="4">
    <source>
        <dbReference type="Pfam" id="PF01393"/>
    </source>
</evidence>
<dbReference type="EMBL" id="DS113522">
    <property type="protein sequence ID" value="EAY02856.1"/>
    <property type="molecule type" value="Genomic_DNA"/>
</dbReference>
<evidence type="ECO:0000313" key="6">
    <source>
        <dbReference type="Proteomes" id="UP000001542"/>
    </source>
</evidence>
<feature type="region of interest" description="Disordered" evidence="3">
    <location>
        <begin position="28"/>
        <end position="47"/>
    </location>
</feature>
<feature type="region of interest" description="Disordered" evidence="3">
    <location>
        <begin position="66"/>
        <end position="90"/>
    </location>
</feature>
<dbReference type="SUPFAM" id="SSF54160">
    <property type="entry name" value="Chromo domain-like"/>
    <property type="match status" value="1"/>
</dbReference>
<protein>
    <recommendedName>
        <fullName evidence="4">Chromo shadow domain-containing protein</fullName>
    </recommendedName>
</protein>
<feature type="compositionally biased region" description="Basic and acidic residues" evidence="3">
    <location>
        <begin position="66"/>
        <end position="78"/>
    </location>
</feature>
<dbReference type="VEuPathDB" id="TrichDB:TVAGG3_0813380"/>
<dbReference type="Proteomes" id="UP000001542">
    <property type="component" value="Unassembled WGS sequence"/>
</dbReference>
<dbReference type="CDD" id="cd00034">
    <property type="entry name" value="CSD"/>
    <property type="match status" value="1"/>
</dbReference>
<reference evidence="5" key="2">
    <citation type="journal article" date="2007" name="Science">
        <title>Draft genome sequence of the sexually transmitted pathogen Trichomonas vaginalis.</title>
        <authorList>
            <person name="Carlton J.M."/>
            <person name="Hirt R.P."/>
            <person name="Silva J.C."/>
            <person name="Delcher A.L."/>
            <person name="Schatz M."/>
            <person name="Zhao Q."/>
            <person name="Wortman J.R."/>
            <person name="Bidwell S.L."/>
            <person name="Alsmark U.C.M."/>
            <person name="Besteiro S."/>
            <person name="Sicheritz-Ponten T."/>
            <person name="Noel C.J."/>
            <person name="Dacks J.B."/>
            <person name="Foster P.G."/>
            <person name="Simillion C."/>
            <person name="Van de Peer Y."/>
            <person name="Miranda-Saavedra D."/>
            <person name="Barton G.J."/>
            <person name="Westrop G.D."/>
            <person name="Mueller S."/>
            <person name="Dessi D."/>
            <person name="Fiori P.L."/>
            <person name="Ren Q."/>
            <person name="Paulsen I."/>
            <person name="Zhang H."/>
            <person name="Bastida-Corcuera F.D."/>
            <person name="Simoes-Barbosa A."/>
            <person name="Brown M.T."/>
            <person name="Hayes R.D."/>
            <person name="Mukherjee M."/>
            <person name="Okumura C.Y."/>
            <person name="Schneider R."/>
            <person name="Smith A.J."/>
            <person name="Vanacova S."/>
            <person name="Villalvazo M."/>
            <person name="Haas B.J."/>
            <person name="Pertea M."/>
            <person name="Feldblyum T.V."/>
            <person name="Utterback T.R."/>
            <person name="Shu C.L."/>
            <person name="Osoegawa K."/>
            <person name="de Jong P.J."/>
            <person name="Hrdy I."/>
            <person name="Horvathova L."/>
            <person name="Zubacova Z."/>
            <person name="Dolezal P."/>
            <person name="Malik S.B."/>
            <person name="Logsdon J.M. Jr."/>
            <person name="Henze K."/>
            <person name="Gupta A."/>
            <person name="Wang C.C."/>
            <person name="Dunne R.L."/>
            <person name="Upcroft J.A."/>
            <person name="Upcroft P."/>
            <person name="White O."/>
            <person name="Salzberg S.L."/>
            <person name="Tang P."/>
            <person name="Chiu C.-H."/>
            <person name="Lee Y.-S."/>
            <person name="Embley T.M."/>
            <person name="Coombs G.H."/>
            <person name="Mottram J.C."/>
            <person name="Tachezy J."/>
            <person name="Fraser-Liggett C.M."/>
            <person name="Johnson P.J."/>
        </authorList>
    </citation>
    <scope>NUCLEOTIDE SEQUENCE [LARGE SCALE GENOMIC DNA]</scope>
    <source>
        <strain evidence="5">G3</strain>
    </source>
</reference>
<keyword evidence="6" id="KW-1185">Reference proteome</keyword>
<sequence>MNDKPDTVSTTLTNTESSISEIKNLLATTPTEKNPEIKPNIEKPPTISMVHPENILNLLNNPTEAEQKKITHESEPQKIEQTIPSTQTQQDQPFTSISTLMNHPAQADIPHVPEALTNINNLMNPVHPAPEPAPVKRNENTEKTGHRKVEKIVGMKIYNGKRYFLVKYAGEKQHVVVDGAIIRKHNQKVLLNFYEEHLKLVDVNPEEPQVHLTNQILK</sequence>
<evidence type="ECO:0000313" key="5">
    <source>
        <dbReference type="EMBL" id="EAY02856.1"/>
    </source>
</evidence>
<dbReference type="AlphaFoldDB" id="A2EWU1"/>
<feature type="domain" description="Chromo shadow" evidence="4">
    <location>
        <begin position="149"/>
        <end position="199"/>
    </location>
</feature>
<dbReference type="RefSeq" id="XP_001315079.1">
    <property type="nucleotide sequence ID" value="XM_001315044.1"/>
</dbReference>
<dbReference type="KEGG" id="tva:4760696"/>
<dbReference type="VEuPathDB" id="TrichDB:TVAG_173980"/>
<evidence type="ECO:0000256" key="1">
    <source>
        <dbReference type="ARBA" id="ARBA00004123"/>
    </source>
</evidence>
<dbReference type="InParanoid" id="A2EWU1"/>
<organism evidence="5 6">
    <name type="scientific">Trichomonas vaginalis (strain ATCC PRA-98 / G3)</name>
    <dbReference type="NCBI Taxonomy" id="412133"/>
    <lineage>
        <taxon>Eukaryota</taxon>
        <taxon>Metamonada</taxon>
        <taxon>Parabasalia</taxon>
        <taxon>Trichomonadida</taxon>
        <taxon>Trichomonadidae</taxon>
        <taxon>Trichomonas</taxon>
    </lineage>
</organism>
<keyword evidence="2" id="KW-0539">Nucleus</keyword>